<keyword evidence="2" id="KW-1185">Reference proteome</keyword>
<protein>
    <submittedName>
        <fullName evidence="1">Uncharacterized protein</fullName>
    </submittedName>
</protein>
<sequence length="77" mass="8598">MFKIELILGKADVGVVQTLIEGLDNAYSMMGTSRISDDNYRMTLQATSFCLKELISVILSCMLQGNVKSFLVTTWED</sequence>
<name>B5Y8L9_COPPD</name>
<reference evidence="2" key="1">
    <citation type="submission" date="2008-08" db="EMBL/GenBank/DDBJ databases">
        <title>The complete genome sequence of Coprothermobacter proteolyticus strain ATCC 5245 / DSM 5265 / BT.</title>
        <authorList>
            <person name="Dodson R.J."/>
            <person name="Durkin A.S."/>
            <person name="Wu M."/>
            <person name="Eisen J."/>
            <person name="Sutton G."/>
        </authorList>
    </citation>
    <scope>NUCLEOTIDE SEQUENCE [LARGE SCALE GENOMIC DNA]</scope>
    <source>
        <strain evidence="2">ATCC 35245 / DSM 5265 / OCM 4 / BT</strain>
    </source>
</reference>
<reference evidence="1 2" key="2">
    <citation type="journal article" date="2014" name="Genome Announc.">
        <title>Complete Genome Sequence of Coprothermobacter proteolyticus DSM 5265.</title>
        <authorList>
            <person name="Alexiev A."/>
            <person name="Coil D.A."/>
            <person name="Badger J.H."/>
            <person name="Enticknap J."/>
            <person name="Ward N."/>
            <person name="Robb F.T."/>
            <person name="Eisen J.A."/>
        </authorList>
    </citation>
    <scope>NUCLEOTIDE SEQUENCE [LARGE SCALE GENOMIC DNA]</scope>
    <source>
        <strain evidence="2">ATCC 35245 / DSM 5265 / OCM 4 / BT</strain>
    </source>
</reference>
<dbReference type="EMBL" id="CP001145">
    <property type="protein sequence ID" value="ACI18095.1"/>
    <property type="molecule type" value="Genomic_DNA"/>
</dbReference>
<proteinExistence type="predicted"/>
<dbReference type="KEGG" id="cpo:COPRO5265_0769"/>
<dbReference type="AlphaFoldDB" id="B5Y8L9"/>
<evidence type="ECO:0000313" key="2">
    <source>
        <dbReference type="Proteomes" id="UP000001732"/>
    </source>
</evidence>
<evidence type="ECO:0000313" key="1">
    <source>
        <dbReference type="EMBL" id="ACI18095.1"/>
    </source>
</evidence>
<dbReference type="HOGENOM" id="CLU_2632079_0_0_9"/>
<organism evidence="1 2">
    <name type="scientific">Coprothermobacter proteolyticus (strain ATCC 35245 / DSM 5265 / OCM 4 / BT)</name>
    <dbReference type="NCBI Taxonomy" id="309798"/>
    <lineage>
        <taxon>Bacteria</taxon>
        <taxon>Pseudomonadati</taxon>
        <taxon>Coprothermobacterota</taxon>
        <taxon>Coprothermobacteria</taxon>
        <taxon>Coprothermobacterales</taxon>
        <taxon>Coprothermobacteraceae</taxon>
        <taxon>Coprothermobacter</taxon>
    </lineage>
</organism>
<dbReference type="STRING" id="309798.COPRO5265_0769"/>
<dbReference type="RefSeq" id="WP_012544745.1">
    <property type="nucleotide sequence ID" value="NC_011295.1"/>
</dbReference>
<gene>
    <name evidence="1" type="ordered locus">COPRO5265_0769</name>
</gene>
<dbReference type="OrthoDB" id="9897656at2"/>
<accession>B5Y8L9</accession>
<dbReference type="Proteomes" id="UP000001732">
    <property type="component" value="Chromosome"/>
</dbReference>